<proteinExistence type="predicted"/>
<protein>
    <submittedName>
        <fullName evidence="1">Uncharacterized protein</fullName>
    </submittedName>
</protein>
<sequence>MIEYAKSHGENIIFNHTENEMKGGYPITKILQENLPNIEMLGGSKTKEELGLSRFEHLSIPLGLYVNKEFNTLFKGGSRKTNEKEAELLEHDHFDNLLNLVSVMRGGSEKTNNTRKRTTVINKTKKNLE</sequence>
<dbReference type="AlphaFoldDB" id="A0A6C0KJU5"/>
<name>A0A6C0KJU5_9ZZZZ</name>
<organism evidence="1">
    <name type="scientific">viral metagenome</name>
    <dbReference type="NCBI Taxonomy" id="1070528"/>
    <lineage>
        <taxon>unclassified sequences</taxon>
        <taxon>metagenomes</taxon>
        <taxon>organismal metagenomes</taxon>
    </lineage>
</organism>
<evidence type="ECO:0000313" key="1">
    <source>
        <dbReference type="EMBL" id="QHU16950.1"/>
    </source>
</evidence>
<reference evidence="1" key="1">
    <citation type="journal article" date="2020" name="Nature">
        <title>Giant virus diversity and host interactions through global metagenomics.</title>
        <authorList>
            <person name="Schulz F."/>
            <person name="Roux S."/>
            <person name="Paez-Espino D."/>
            <person name="Jungbluth S."/>
            <person name="Walsh D.A."/>
            <person name="Denef V.J."/>
            <person name="McMahon K.D."/>
            <person name="Konstantinidis K.T."/>
            <person name="Eloe-Fadrosh E.A."/>
            <person name="Kyrpides N.C."/>
            <person name="Woyke T."/>
        </authorList>
    </citation>
    <scope>NUCLEOTIDE SEQUENCE</scope>
    <source>
        <strain evidence="1">GVMAG-S-3300012000-53</strain>
    </source>
</reference>
<accession>A0A6C0KJU5</accession>
<dbReference type="EMBL" id="MN740893">
    <property type="protein sequence ID" value="QHU16950.1"/>
    <property type="molecule type" value="Genomic_DNA"/>
</dbReference>